<dbReference type="InterPro" id="IPR029039">
    <property type="entry name" value="Flavoprotein-like_sf"/>
</dbReference>
<feature type="domain" description="Flavodoxin-like fold" evidence="4">
    <location>
        <begin position="1"/>
        <end position="213"/>
    </location>
</feature>
<name>A0A8J4EJL0_9ACTN</name>
<dbReference type="SUPFAM" id="SSF52218">
    <property type="entry name" value="Flavoproteins"/>
    <property type="match status" value="1"/>
</dbReference>
<organism evidence="5 6">
    <name type="scientific">Actinocatenispora comari</name>
    <dbReference type="NCBI Taxonomy" id="2807577"/>
    <lineage>
        <taxon>Bacteria</taxon>
        <taxon>Bacillati</taxon>
        <taxon>Actinomycetota</taxon>
        <taxon>Actinomycetes</taxon>
        <taxon>Micromonosporales</taxon>
        <taxon>Micromonosporaceae</taxon>
        <taxon>Actinocatenispora</taxon>
    </lineage>
</organism>
<dbReference type="Pfam" id="PF02525">
    <property type="entry name" value="Flavodoxin_2"/>
    <property type="match status" value="1"/>
</dbReference>
<comment type="similarity">
    <text evidence="1">Belongs to the NAD(P)H dehydrogenase (quinone) family.</text>
</comment>
<protein>
    <submittedName>
        <fullName evidence="5">NAD(P)H dehydrogenase</fullName>
    </submittedName>
</protein>
<feature type="compositionally biased region" description="Low complexity" evidence="3">
    <location>
        <begin position="277"/>
        <end position="286"/>
    </location>
</feature>
<evidence type="ECO:0000313" key="6">
    <source>
        <dbReference type="Proteomes" id="UP000614996"/>
    </source>
</evidence>
<proteinExistence type="inferred from homology"/>
<dbReference type="Gene3D" id="3.40.50.360">
    <property type="match status" value="1"/>
</dbReference>
<dbReference type="InterPro" id="IPR003680">
    <property type="entry name" value="Flavodoxin_fold"/>
</dbReference>
<evidence type="ECO:0000256" key="1">
    <source>
        <dbReference type="ARBA" id="ARBA00006252"/>
    </source>
</evidence>
<evidence type="ECO:0000256" key="3">
    <source>
        <dbReference type="SAM" id="MobiDB-lite"/>
    </source>
</evidence>
<dbReference type="GO" id="GO:0003955">
    <property type="term" value="F:NAD(P)H dehydrogenase (quinone) activity"/>
    <property type="evidence" value="ECO:0007669"/>
    <property type="project" value="TreeGrafter"/>
</dbReference>
<comment type="caution">
    <text evidence="5">The sequence shown here is derived from an EMBL/GenBank/DDBJ whole genome shotgun (WGS) entry which is preliminary data.</text>
</comment>
<dbReference type="Proteomes" id="UP000614996">
    <property type="component" value="Unassembled WGS sequence"/>
</dbReference>
<dbReference type="EMBL" id="BOPO01000023">
    <property type="protein sequence ID" value="GIL26406.1"/>
    <property type="molecule type" value="Genomic_DNA"/>
</dbReference>
<keyword evidence="2" id="KW-0560">Oxidoreductase</keyword>
<gene>
    <name evidence="5" type="ORF">NUM_16600</name>
</gene>
<dbReference type="PANTHER" id="PTHR10204:SF34">
    <property type="entry name" value="NAD(P)H DEHYDROGENASE [QUINONE] 1 ISOFORM 1"/>
    <property type="match status" value="1"/>
</dbReference>
<dbReference type="InterPro" id="IPR051545">
    <property type="entry name" value="NAD(P)H_dehydrogenase_qn"/>
</dbReference>
<evidence type="ECO:0000256" key="2">
    <source>
        <dbReference type="ARBA" id="ARBA00023002"/>
    </source>
</evidence>
<feature type="region of interest" description="Disordered" evidence="3">
    <location>
        <begin position="251"/>
        <end position="313"/>
    </location>
</feature>
<dbReference type="AlphaFoldDB" id="A0A8J4EJL0"/>
<dbReference type="PANTHER" id="PTHR10204">
    <property type="entry name" value="NAD P H OXIDOREDUCTASE-RELATED"/>
    <property type="match status" value="1"/>
</dbReference>
<sequence length="313" mass="33689">MKILWVSAHPEPRSLTGALRAEGLRTLAEAGHEHRESDLYAMGFDPVVRGSDYPAEPAGARLDVAGASRRAYDSGTLPAEIRAEQDKLRWADTVVVQFPLWWYGMPAILKGWFDRVFVKGFGYGVTDPATGRTRRYGDGTLAGRRALAVVTVGARGPSLGPRGIHGELTDTLFGLLHGTFFYTGMRVLPPLLLDGANRVSARRYDAMRAELADRLRSLADTPPLPYRPEAGGDYDADLVLRADLAPGRTGLAVHRATPDHPVPRRGTPDGPTRDRGTGAPAGPGRPIVEPESADLPGAGPATRRDAARFAGCR</sequence>
<accession>A0A8J4EJL0</accession>
<keyword evidence="6" id="KW-1185">Reference proteome</keyword>
<evidence type="ECO:0000313" key="5">
    <source>
        <dbReference type="EMBL" id="GIL26406.1"/>
    </source>
</evidence>
<reference evidence="6" key="1">
    <citation type="journal article" date="2021" name="Int. J. Syst. Evol. Microbiol.">
        <title>Actinocatenispora comari sp. nov., an endophytic actinomycete isolated from aerial parts of Comarum salesowianum.</title>
        <authorList>
            <person name="Oyunbileg N."/>
            <person name="Iizaka Y."/>
            <person name="Hamada M."/>
            <person name="Davaapurev B.O."/>
            <person name="Fukumoto A."/>
            <person name="Tsetseg B."/>
            <person name="Kato F."/>
            <person name="Tamura T."/>
            <person name="Batkhuu J."/>
            <person name="Anzai Y."/>
        </authorList>
    </citation>
    <scope>NUCLEOTIDE SEQUENCE [LARGE SCALE GENOMIC DNA]</scope>
    <source>
        <strain evidence="6">NUM-2625</strain>
    </source>
</reference>
<dbReference type="GO" id="GO:0005829">
    <property type="term" value="C:cytosol"/>
    <property type="evidence" value="ECO:0007669"/>
    <property type="project" value="TreeGrafter"/>
</dbReference>
<evidence type="ECO:0000259" key="4">
    <source>
        <dbReference type="Pfam" id="PF02525"/>
    </source>
</evidence>